<accession>A0ABS8T2C4</accession>
<proteinExistence type="predicted"/>
<dbReference type="Proteomes" id="UP000823775">
    <property type="component" value="Unassembled WGS sequence"/>
</dbReference>
<dbReference type="EMBL" id="JACEIK010001055">
    <property type="protein sequence ID" value="MCD7465500.1"/>
    <property type="molecule type" value="Genomic_DNA"/>
</dbReference>
<protein>
    <submittedName>
        <fullName evidence="2">GTPase IMAP member 7</fullName>
    </submittedName>
</protein>
<name>A0ABS8T2C4_DATST</name>
<gene>
    <name evidence="2" type="primary">GIMAP7_1</name>
    <name evidence="2" type="ORF">HAX54_001432</name>
</gene>
<evidence type="ECO:0000256" key="1">
    <source>
        <dbReference type="SAM" id="Coils"/>
    </source>
</evidence>
<sequence>EKSSFTCELGCGKNGGKPYTTYLFKKLKVESKSREMRRIEAELAKERDARLEAEQIAEAALMHCENMSRLLRESLDIYHPRVAEELQAF</sequence>
<feature type="non-terminal residue" evidence="2">
    <location>
        <position position="1"/>
    </location>
</feature>
<comment type="caution">
    <text evidence="2">The sequence shown here is derived from an EMBL/GenBank/DDBJ whole genome shotgun (WGS) entry which is preliminary data.</text>
</comment>
<keyword evidence="3" id="KW-1185">Reference proteome</keyword>
<reference evidence="2 3" key="1">
    <citation type="journal article" date="2021" name="BMC Genomics">
        <title>Datura genome reveals duplications of psychoactive alkaloid biosynthetic genes and high mutation rate following tissue culture.</title>
        <authorList>
            <person name="Rajewski A."/>
            <person name="Carter-House D."/>
            <person name="Stajich J."/>
            <person name="Litt A."/>
        </authorList>
    </citation>
    <scope>NUCLEOTIDE SEQUENCE [LARGE SCALE GENOMIC DNA]</scope>
    <source>
        <strain evidence="2">AR-01</strain>
    </source>
</reference>
<evidence type="ECO:0000313" key="3">
    <source>
        <dbReference type="Proteomes" id="UP000823775"/>
    </source>
</evidence>
<organism evidence="2 3">
    <name type="scientific">Datura stramonium</name>
    <name type="common">Jimsonweed</name>
    <name type="synonym">Common thornapple</name>
    <dbReference type="NCBI Taxonomy" id="4076"/>
    <lineage>
        <taxon>Eukaryota</taxon>
        <taxon>Viridiplantae</taxon>
        <taxon>Streptophyta</taxon>
        <taxon>Embryophyta</taxon>
        <taxon>Tracheophyta</taxon>
        <taxon>Spermatophyta</taxon>
        <taxon>Magnoliopsida</taxon>
        <taxon>eudicotyledons</taxon>
        <taxon>Gunneridae</taxon>
        <taxon>Pentapetalae</taxon>
        <taxon>asterids</taxon>
        <taxon>lamiids</taxon>
        <taxon>Solanales</taxon>
        <taxon>Solanaceae</taxon>
        <taxon>Solanoideae</taxon>
        <taxon>Datureae</taxon>
        <taxon>Datura</taxon>
    </lineage>
</organism>
<feature type="coiled-coil region" evidence="1">
    <location>
        <begin position="29"/>
        <end position="56"/>
    </location>
</feature>
<evidence type="ECO:0000313" key="2">
    <source>
        <dbReference type="EMBL" id="MCD7465500.1"/>
    </source>
</evidence>
<keyword evidence="1" id="KW-0175">Coiled coil</keyword>